<dbReference type="AlphaFoldDB" id="A0A2K1IMP5"/>
<reference evidence="2 4" key="2">
    <citation type="journal article" date="2018" name="Plant J.">
        <title>The Physcomitrella patens chromosome-scale assembly reveals moss genome structure and evolution.</title>
        <authorList>
            <person name="Lang D."/>
            <person name="Ullrich K.K."/>
            <person name="Murat F."/>
            <person name="Fuchs J."/>
            <person name="Jenkins J."/>
            <person name="Haas F.B."/>
            <person name="Piednoel M."/>
            <person name="Gundlach H."/>
            <person name="Van Bel M."/>
            <person name="Meyberg R."/>
            <person name="Vives C."/>
            <person name="Morata J."/>
            <person name="Symeonidi A."/>
            <person name="Hiss M."/>
            <person name="Muchero W."/>
            <person name="Kamisugi Y."/>
            <person name="Saleh O."/>
            <person name="Blanc G."/>
            <person name="Decker E.L."/>
            <person name="van Gessel N."/>
            <person name="Grimwood J."/>
            <person name="Hayes R.D."/>
            <person name="Graham S.W."/>
            <person name="Gunter L.E."/>
            <person name="McDaniel S.F."/>
            <person name="Hoernstein S.N.W."/>
            <person name="Larsson A."/>
            <person name="Li F.W."/>
            <person name="Perroud P.F."/>
            <person name="Phillips J."/>
            <person name="Ranjan P."/>
            <person name="Rokshar D.S."/>
            <person name="Rothfels C.J."/>
            <person name="Schneider L."/>
            <person name="Shu S."/>
            <person name="Stevenson D.W."/>
            <person name="Thummler F."/>
            <person name="Tillich M."/>
            <person name="Villarreal Aguilar J.C."/>
            <person name="Widiez T."/>
            <person name="Wong G.K."/>
            <person name="Wymore A."/>
            <person name="Zhang Y."/>
            <person name="Zimmer A.D."/>
            <person name="Quatrano R.S."/>
            <person name="Mayer K.F.X."/>
            <person name="Goodstein D."/>
            <person name="Casacuberta J.M."/>
            <person name="Vandepoele K."/>
            <person name="Reski R."/>
            <person name="Cuming A.C."/>
            <person name="Tuskan G.A."/>
            <person name="Maumus F."/>
            <person name="Salse J."/>
            <person name="Schmutz J."/>
            <person name="Rensing S.A."/>
        </authorList>
    </citation>
    <scope>NUCLEOTIDE SEQUENCE [LARGE SCALE GENOMIC DNA]</scope>
    <source>
        <strain evidence="3 4">cv. Gransden 2004</strain>
    </source>
</reference>
<evidence type="ECO:0000256" key="1">
    <source>
        <dbReference type="SAM" id="MobiDB-lite"/>
    </source>
</evidence>
<evidence type="ECO:0000313" key="4">
    <source>
        <dbReference type="Proteomes" id="UP000006727"/>
    </source>
</evidence>
<reference evidence="3" key="3">
    <citation type="submission" date="2020-12" db="UniProtKB">
        <authorList>
            <consortium name="EnsemblPlants"/>
        </authorList>
    </citation>
    <scope>IDENTIFICATION</scope>
</reference>
<dbReference type="Gramene" id="Pp3c22_7960V3.1">
    <property type="protein sequence ID" value="Pp3c22_7960V3.1"/>
    <property type="gene ID" value="Pp3c22_7960"/>
</dbReference>
<dbReference type="Proteomes" id="UP000006727">
    <property type="component" value="Chromosome 22"/>
</dbReference>
<accession>A0A2K1IMP5</accession>
<name>A0A2K1IMP5_PHYPA</name>
<protein>
    <submittedName>
        <fullName evidence="2 3">Uncharacterized protein</fullName>
    </submittedName>
</protein>
<proteinExistence type="predicted"/>
<reference evidence="2 4" key="1">
    <citation type="journal article" date="2008" name="Science">
        <title>The Physcomitrella genome reveals evolutionary insights into the conquest of land by plants.</title>
        <authorList>
            <person name="Rensing S."/>
            <person name="Lang D."/>
            <person name="Zimmer A."/>
            <person name="Terry A."/>
            <person name="Salamov A."/>
            <person name="Shapiro H."/>
            <person name="Nishiyama T."/>
            <person name="Perroud P.-F."/>
            <person name="Lindquist E."/>
            <person name="Kamisugi Y."/>
            <person name="Tanahashi T."/>
            <person name="Sakakibara K."/>
            <person name="Fujita T."/>
            <person name="Oishi K."/>
            <person name="Shin-I T."/>
            <person name="Kuroki Y."/>
            <person name="Toyoda A."/>
            <person name="Suzuki Y."/>
            <person name="Hashimoto A."/>
            <person name="Yamaguchi K."/>
            <person name="Sugano A."/>
            <person name="Kohara Y."/>
            <person name="Fujiyama A."/>
            <person name="Anterola A."/>
            <person name="Aoki S."/>
            <person name="Ashton N."/>
            <person name="Barbazuk W.B."/>
            <person name="Barker E."/>
            <person name="Bennetzen J."/>
            <person name="Bezanilla M."/>
            <person name="Blankenship R."/>
            <person name="Cho S.H."/>
            <person name="Dutcher S."/>
            <person name="Estelle M."/>
            <person name="Fawcett J.A."/>
            <person name="Gundlach H."/>
            <person name="Hanada K."/>
            <person name="Heyl A."/>
            <person name="Hicks K.A."/>
            <person name="Hugh J."/>
            <person name="Lohr M."/>
            <person name="Mayer K."/>
            <person name="Melkozernov A."/>
            <person name="Murata T."/>
            <person name="Nelson D."/>
            <person name="Pils B."/>
            <person name="Prigge M."/>
            <person name="Reiss B."/>
            <person name="Renner T."/>
            <person name="Rombauts S."/>
            <person name="Rushton P."/>
            <person name="Sanderfoot A."/>
            <person name="Schween G."/>
            <person name="Shiu S.-H."/>
            <person name="Stueber K."/>
            <person name="Theodoulou F.L."/>
            <person name="Tu H."/>
            <person name="Van de Peer Y."/>
            <person name="Verrier P.J."/>
            <person name="Waters E."/>
            <person name="Wood A."/>
            <person name="Yang L."/>
            <person name="Cove D."/>
            <person name="Cuming A."/>
            <person name="Hasebe M."/>
            <person name="Lucas S."/>
            <person name="Mishler D.B."/>
            <person name="Reski R."/>
            <person name="Grigoriev I."/>
            <person name="Quatrano R.S."/>
            <person name="Boore J.L."/>
        </authorList>
    </citation>
    <scope>NUCLEOTIDE SEQUENCE [LARGE SCALE GENOMIC DNA]</scope>
    <source>
        <strain evidence="3 4">cv. Gransden 2004</strain>
    </source>
</reference>
<feature type="compositionally biased region" description="Polar residues" evidence="1">
    <location>
        <begin position="17"/>
        <end position="27"/>
    </location>
</feature>
<keyword evidence="4" id="KW-1185">Reference proteome</keyword>
<gene>
    <name evidence="2" type="ORF">PHYPA_026862</name>
</gene>
<dbReference type="EnsemblPlants" id="Pp3c22_7960V3.1">
    <property type="protein sequence ID" value="Pp3c22_7960V3.1"/>
    <property type="gene ID" value="Pp3c22_7960"/>
</dbReference>
<evidence type="ECO:0000313" key="2">
    <source>
        <dbReference type="EMBL" id="PNR30546.1"/>
    </source>
</evidence>
<dbReference type="InParanoid" id="A0A2K1IMP5"/>
<evidence type="ECO:0000313" key="3">
    <source>
        <dbReference type="EnsemblPlants" id="Pp3c22_7960V3.1"/>
    </source>
</evidence>
<sequence length="27" mass="2796">MLKSVRGNGGGMCANLPYSSPLTDLLT</sequence>
<organism evidence="2">
    <name type="scientific">Physcomitrium patens</name>
    <name type="common">Spreading-leaved earth moss</name>
    <name type="synonym">Physcomitrella patens</name>
    <dbReference type="NCBI Taxonomy" id="3218"/>
    <lineage>
        <taxon>Eukaryota</taxon>
        <taxon>Viridiplantae</taxon>
        <taxon>Streptophyta</taxon>
        <taxon>Embryophyta</taxon>
        <taxon>Bryophyta</taxon>
        <taxon>Bryophytina</taxon>
        <taxon>Bryopsida</taxon>
        <taxon>Funariidae</taxon>
        <taxon>Funariales</taxon>
        <taxon>Funariaceae</taxon>
        <taxon>Physcomitrium</taxon>
    </lineage>
</organism>
<feature type="region of interest" description="Disordered" evidence="1">
    <location>
        <begin position="1"/>
        <end position="27"/>
    </location>
</feature>
<dbReference type="EMBL" id="ABEU02000022">
    <property type="protein sequence ID" value="PNR30546.1"/>
    <property type="molecule type" value="Genomic_DNA"/>
</dbReference>